<organism evidence="2 3">
    <name type="scientific">Belliella filtrata</name>
    <dbReference type="NCBI Taxonomy" id="2923435"/>
    <lineage>
        <taxon>Bacteria</taxon>
        <taxon>Pseudomonadati</taxon>
        <taxon>Bacteroidota</taxon>
        <taxon>Cytophagia</taxon>
        <taxon>Cytophagales</taxon>
        <taxon>Cyclobacteriaceae</taxon>
        <taxon>Belliella</taxon>
    </lineage>
</organism>
<keyword evidence="3" id="KW-1185">Reference proteome</keyword>
<dbReference type="Proteomes" id="UP001165489">
    <property type="component" value="Unassembled WGS sequence"/>
</dbReference>
<evidence type="ECO:0000313" key="3">
    <source>
        <dbReference type="Proteomes" id="UP001165489"/>
    </source>
</evidence>
<feature type="transmembrane region" description="Helical" evidence="1">
    <location>
        <begin position="50"/>
        <end position="68"/>
    </location>
</feature>
<accession>A0ABS9UZG4</accession>
<dbReference type="Pfam" id="PF09527">
    <property type="entry name" value="ATPase_gene1"/>
    <property type="match status" value="1"/>
</dbReference>
<protein>
    <submittedName>
        <fullName evidence="2">AtpZ/AtpI family protein</fullName>
    </submittedName>
</protein>
<name>A0ABS9UZG4_9BACT</name>
<dbReference type="EMBL" id="JAKZGP010000019">
    <property type="protein sequence ID" value="MCH7409546.1"/>
    <property type="molecule type" value="Genomic_DNA"/>
</dbReference>
<gene>
    <name evidence="2" type="ORF">MM239_09075</name>
</gene>
<evidence type="ECO:0000313" key="2">
    <source>
        <dbReference type="EMBL" id="MCH7409546.1"/>
    </source>
</evidence>
<keyword evidence="1" id="KW-0812">Transmembrane</keyword>
<sequence>MEHLKKKSSSNNDQGFIRYIGLSFQLCAVIGLGTWLGWVIQKKSELDFPIWLLLFCFLSIGIAFYQLFQSLKNENKIEDKRKKP</sequence>
<reference evidence="2" key="1">
    <citation type="submission" date="2022-03" db="EMBL/GenBank/DDBJ databases">
        <title>De novo assembled genomes of Belliella spp. (Cyclobacteriaceae) strains.</title>
        <authorList>
            <person name="Szabo A."/>
            <person name="Korponai K."/>
            <person name="Felfoldi T."/>
        </authorList>
    </citation>
    <scope>NUCLEOTIDE SEQUENCE</scope>
    <source>
        <strain evidence="2">DSM 111904</strain>
    </source>
</reference>
<keyword evidence="1" id="KW-0472">Membrane</keyword>
<comment type="caution">
    <text evidence="2">The sequence shown here is derived from an EMBL/GenBank/DDBJ whole genome shotgun (WGS) entry which is preliminary data.</text>
</comment>
<proteinExistence type="predicted"/>
<keyword evidence="1" id="KW-1133">Transmembrane helix</keyword>
<dbReference type="InterPro" id="IPR032820">
    <property type="entry name" value="ATPase_put"/>
</dbReference>
<feature type="transmembrane region" description="Helical" evidence="1">
    <location>
        <begin position="16"/>
        <end position="38"/>
    </location>
</feature>
<evidence type="ECO:0000256" key="1">
    <source>
        <dbReference type="SAM" id="Phobius"/>
    </source>
</evidence>
<dbReference type="RefSeq" id="WP_241347888.1">
    <property type="nucleotide sequence ID" value="NZ_JAKZGP010000019.1"/>
</dbReference>